<dbReference type="Pfam" id="PF00043">
    <property type="entry name" value="GST_C"/>
    <property type="match status" value="1"/>
</dbReference>
<evidence type="ECO:0000259" key="1">
    <source>
        <dbReference type="PROSITE" id="PS50404"/>
    </source>
</evidence>
<dbReference type="InterPro" id="IPR004045">
    <property type="entry name" value="Glutathione_S-Trfase_N"/>
</dbReference>
<feature type="domain" description="GST C-terminal" evidence="2">
    <location>
        <begin position="85"/>
        <end position="205"/>
    </location>
</feature>
<dbReference type="InterPro" id="IPR036282">
    <property type="entry name" value="Glutathione-S-Trfase_C_sf"/>
</dbReference>
<dbReference type="RefSeq" id="WP_200337748.1">
    <property type="nucleotide sequence ID" value="NZ_CP066786.1"/>
</dbReference>
<keyword evidence="3" id="KW-0808">Transferase</keyword>
<dbReference type="AlphaFoldDB" id="A0A7T7HN59"/>
<dbReference type="CDD" id="cd03207">
    <property type="entry name" value="GST_C_8"/>
    <property type="match status" value="1"/>
</dbReference>
<dbReference type="PROSITE" id="PS50405">
    <property type="entry name" value="GST_CTER"/>
    <property type="match status" value="1"/>
</dbReference>
<dbReference type="GO" id="GO:0016740">
    <property type="term" value="F:transferase activity"/>
    <property type="evidence" value="ECO:0007669"/>
    <property type="project" value="UniProtKB-KW"/>
</dbReference>
<dbReference type="PANTHER" id="PTHR44051">
    <property type="entry name" value="GLUTATHIONE S-TRANSFERASE-RELATED"/>
    <property type="match status" value="1"/>
</dbReference>
<dbReference type="InterPro" id="IPR004046">
    <property type="entry name" value="GST_C"/>
</dbReference>
<dbReference type="Gene3D" id="1.20.1050.10">
    <property type="match status" value="1"/>
</dbReference>
<dbReference type="SFLD" id="SFLDG00358">
    <property type="entry name" value="Main_(cytGST)"/>
    <property type="match status" value="1"/>
</dbReference>
<reference evidence="3 4" key="1">
    <citation type="submission" date="2020-12" db="EMBL/GenBank/DDBJ databases">
        <authorList>
            <person name="Zheng R.K."/>
            <person name="Sun C.M."/>
        </authorList>
    </citation>
    <scope>NUCLEOTIDE SEQUENCE [LARGE SCALE GENOMIC DNA]</scope>
    <source>
        <strain evidence="3 4">ZRK001</strain>
    </source>
</reference>
<evidence type="ECO:0000259" key="2">
    <source>
        <dbReference type="PROSITE" id="PS50405"/>
    </source>
</evidence>
<accession>A0A7T7HN59</accession>
<dbReference type="SUPFAM" id="SSF52833">
    <property type="entry name" value="Thioredoxin-like"/>
    <property type="match status" value="1"/>
</dbReference>
<dbReference type="Proteomes" id="UP000596083">
    <property type="component" value="Chromosome"/>
</dbReference>
<dbReference type="Gene3D" id="3.40.30.10">
    <property type="entry name" value="Glutaredoxin"/>
    <property type="match status" value="1"/>
</dbReference>
<dbReference type="PROSITE" id="PS50404">
    <property type="entry name" value="GST_NTER"/>
    <property type="match status" value="1"/>
</dbReference>
<gene>
    <name evidence="3" type="ORF">JET14_09200</name>
</gene>
<feature type="domain" description="GST N-terminal" evidence="1">
    <location>
        <begin position="1"/>
        <end position="81"/>
    </location>
</feature>
<sequence>MSRITLYTNPLSRGRIARWMLEEVGTEYETHILTYHGTMKDPAYLALNPMGKVPTIVHDGKVVTECAAICAYLADAFPEAGLAPPPADRASYYRWLFFAAGPLEAAVVNRTFGFEVPPERERAVGYGNFEHVMDALDQWLSENPFIAGDSFTAADVYVGAQINWGVQFGTVDKRASFAAYAERISTRPAFIRATALDDAAAAEMA</sequence>
<dbReference type="InterPro" id="IPR040079">
    <property type="entry name" value="Glutathione_S-Trfase"/>
</dbReference>
<dbReference type="PANTHER" id="PTHR44051:SF21">
    <property type="entry name" value="GLUTATHIONE S-TRANSFERASE FAMILY PROTEIN"/>
    <property type="match status" value="1"/>
</dbReference>
<evidence type="ECO:0000313" key="4">
    <source>
        <dbReference type="Proteomes" id="UP000596083"/>
    </source>
</evidence>
<organism evidence="3 4">
    <name type="scientific">Martelella lutilitoris</name>
    <dbReference type="NCBI Taxonomy" id="2583532"/>
    <lineage>
        <taxon>Bacteria</taxon>
        <taxon>Pseudomonadati</taxon>
        <taxon>Pseudomonadota</taxon>
        <taxon>Alphaproteobacteria</taxon>
        <taxon>Hyphomicrobiales</taxon>
        <taxon>Aurantimonadaceae</taxon>
        <taxon>Martelella</taxon>
    </lineage>
</organism>
<name>A0A7T7HN59_9HYPH</name>
<dbReference type="InterPro" id="IPR010987">
    <property type="entry name" value="Glutathione-S-Trfase_C-like"/>
</dbReference>
<evidence type="ECO:0000313" key="3">
    <source>
        <dbReference type="EMBL" id="QQM32289.1"/>
    </source>
</evidence>
<protein>
    <submittedName>
        <fullName evidence="3">Glutathione S-transferase family protein</fullName>
    </submittedName>
</protein>
<proteinExistence type="predicted"/>
<dbReference type="KEGG" id="mlut:JET14_09200"/>
<dbReference type="CDD" id="cd03046">
    <property type="entry name" value="GST_N_GTT1_like"/>
    <property type="match status" value="1"/>
</dbReference>
<dbReference type="InterPro" id="IPR036249">
    <property type="entry name" value="Thioredoxin-like_sf"/>
</dbReference>
<dbReference type="SFLD" id="SFLDS00019">
    <property type="entry name" value="Glutathione_Transferase_(cytos"/>
    <property type="match status" value="1"/>
</dbReference>
<dbReference type="SUPFAM" id="SSF47616">
    <property type="entry name" value="GST C-terminal domain-like"/>
    <property type="match status" value="1"/>
</dbReference>
<dbReference type="SFLD" id="SFLDG01150">
    <property type="entry name" value="Main.1:_Beta-like"/>
    <property type="match status" value="1"/>
</dbReference>
<dbReference type="EMBL" id="CP066786">
    <property type="protein sequence ID" value="QQM32289.1"/>
    <property type="molecule type" value="Genomic_DNA"/>
</dbReference>
<dbReference type="Pfam" id="PF13409">
    <property type="entry name" value="GST_N_2"/>
    <property type="match status" value="1"/>
</dbReference>